<protein>
    <recommendedName>
        <fullName evidence="8">WAT1-related protein</fullName>
    </recommendedName>
</protein>
<evidence type="ECO:0000256" key="1">
    <source>
        <dbReference type="ARBA" id="ARBA00022692"/>
    </source>
</evidence>
<keyword evidence="7" id="KW-1185">Reference proteome</keyword>
<dbReference type="EMBL" id="CAJGYO010000002">
    <property type="protein sequence ID" value="CAD6213715.1"/>
    <property type="molecule type" value="Genomic_DNA"/>
</dbReference>
<dbReference type="GO" id="GO:0022857">
    <property type="term" value="F:transmembrane transporter activity"/>
    <property type="evidence" value="ECO:0007669"/>
    <property type="project" value="InterPro"/>
</dbReference>
<accession>A0A811MWQ7</accession>
<dbReference type="OrthoDB" id="692471at2759"/>
<evidence type="ECO:0000256" key="3">
    <source>
        <dbReference type="ARBA" id="ARBA00023136"/>
    </source>
</evidence>
<gene>
    <name evidence="5" type="ORF">NCGR_LOCUS9218</name>
    <name evidence="6" type="ORF">NCGR_LOCUS9232</name>
</gene>
<evidence type="ECO:0000256" key="4">
    <source>
        <dbReference type="SAM" id="Phobius"/>
    </source>
</evidence>
<keyword evidence="1 4" id="KW-0812">Transmembrane</keyword>
<evidence type="ECO:0000313" key="6">
    <source>
        <dbReference type="EMBL" id="CAD6213715.1"/>
    </source>
</evidence>
<keyword evidence="3 4" id="KW-0472">Membrane</keyword>
<evidence type="ECO:0000313" key="7">
    <source>
        <dbReference type="Proteomes" id="UP000604825"/>
    </source>
</evidence>
<dbReference type="Proteomes" id="UP000604825">
    <property type="component" value="Unassembled WGS sequence"/>
</dbReference>
<evidence type="ECO:0000313" key="5">
    <source>
        <dbReference type="EMBL" id="CAD6213701.1"/>
    </source>
</evidence>
<dbReference type="PANTHER" id="PTHR31218">
    <property type="entry name" value="WAT1-RELATED PROTEIN"/>
    <property type="match status" value="1"/>
</dbReference>
<sequence>MEASMKPYYVAILIQLIYTGMFVISKAAFNQGMNTYIYIFYRQAAGSLILLPIALLRK</sequence>
<evidence type="ECO:0008006" key="8">
    <source>
        <dbReference type="Google" id="ProtNLM"/>
    </source>
</evidence>
<organism evidence="5 7">
    <name type="scientific">Miscanthus lutarioriparius</name>
    <dbReference type="NCBI Taxonomy" id="422564"/>
    <lineage>
        <taxon>Eukaryota</taxon>
        <taxon>Viridiplantae</taxon>
        <taxon>Streptophyta</taxon>
        <taxon>Embryophyta</taxon>
        <taxon>Tracheophyta</taxon>
        <taxon>Spermatophyta</taxon>
        <taxon>Magnoliopsida</taxon>
        <taxon>Liliopsida</taxon>
        <taxon>Poales</taxon>
        <taxon>Poaceae</taxon>
        <taxon>PACMAD clade</taxon>
        <taxon>Panicoideae</taxon>
        <taxon>Andropogonodae</taxon>
        <taxon>Andropogoneae</taxon>
        <taxon>Saccharinae</taxon>
        <taxon>Miscanthus</taxon>
    </lineage>
</organism>
<dbReference type="AlphaFoldDB" id="A0A811MWQ7"/>
<proteinExistence type="predicted"/>
<name>A0A811MWQ7_9POAL</name>
<keyword evidence="2 4" id="KW-1133">Transmembrane helix</keyword>
<feature type="transmembrane region" description="Helical" evidence="4">
    <location>
        <begin position="7"/>
        <end position="29"/>
    </location>
</feature>
<dbReference type="InterPro" id="IPR030184">
    <property type="entry name" value="WAT1-related"/>
</dbReference>
<comment type="caution">
    <text evidence="5">The sequence shown here is derived from an EMBL/GenBank/DDBJ whole genome shotgun (WGS) entry which is preliminary data.</text>
</comment>
<dbReference type="EMBL" id="CAJGYO010000002">
    <property type="protein sequence ID" value="CAD6213701.1"/>
    <property type="molecule type" value="Genomic_DNA"/>
</dbReference>
<dbReference type="GO" id="GO:0016020">
    <property type="term" value="C:membrane"/>
    <property type="evidence" value="ECO:0007669"/>
    <property type="project" value="InterPro"/>
</dbReference>
<feature type="transmembrane region" description="Helical" evidence="4">
    <location>
        <begin position="35"/>
        <end position="56"/>
    </location>
</feature>
<reference evidence="5" key="1">
    <citation type="submission" date="2020-10" db="EMBL/GenBank/DDBJ databases">
        <authorList>
            <person name="Han B."/>
            <person name="Lu T."/>
            <person name="Zhao Q."/>
            <person name="Huang X."/>
            <person name="Zhao Y."/>
        </authorList>
    </citation>
    <scope>NUCLEOTIDE SEQUENCE</scope>
</reference>
<evidence type="ECO:0000256" key="2">
    <source>
        <dbReference type="ARBA" id="ARBA00022989"/>
    </source>
</evidence>